<reference evidence="2 3" key="1">
    <citation type="journal article" date="2018" name="PLoS Genet.">
        <title>Population sequencing reveals clonal diversity and ancestral inbreeding in the grapevine cultivar Chardonnay.</title>
        <authorList>
            <person name="Roach M.J."/>
            <person name="Johnson D.L."/>
            <person name="Bohlmann J."/>
            <person name="van Vuuren H.J."/>
            <person name="Jones S.J."/>
            <person name="Pretorius I.S."/>
            <person name="Schmidt S.A."/>
            <person name="Borneman A.R."/>
        </authorList>
    </citation>
    <scope>NUCLEOTIDE SEQUENCE [LARGE SCALE GENOMIC DNA]</scope>
    <source>
        <strain evidence="3">cv. Chardonnay</strain>
        <tissue evidence="2">Leaf</tissue>
    </source>
</reference>
<feature type="compositionally biased region" description="Polar residues" evidence="1">
    <location>
        <begin position="300"/>
        <end position="314"/>
    </location>
</feature>
<dbReference type="InterPro" id="IPR045092">
    <property type="entry name" value="Rrp6-like"/>
</dbReference>
<feature type="compositionally biased region" description="Basic and acidic residues" evidence="1">
    <location>
        <begin position="90"/>
        <end position="108"/>
    </location>
</feature>
<evidence type="ECO:0000313" key="2">
    <source>
        <dbReference type="EMBL" id="RVW89780.1"/>
    </source>
</evidence>
<dbReference type="EMBL" id="QGNW01000160">
    <property type="protein sequence ID" value="RVW89780.1"/>
    <property type="molecule type" value="Genomic_DNA"/>
</dbReference>
<proteinExistence type="predicted"/>
<dbReference type="GO" id="GO:0000467">
    <property type="term" value="P:exonucleolytic trimming to generate mature 3'-end of 5.8S rRNA from tricistronic rRNA transcript (SSU-rRNA, 5.8S rRNA, LSU-rRNA)"/>
    <property type="evidence" value="ECO:0007669"/>
    <property type="project" value="InterPro"/>
</dbReference>
<gene>
    <name evidence="2" type="primary">RRP6L2_5</name>
    <name evidence="2" type="ORF">CK203_034388</name>
</gene>
<dbReference type="GO" id="GO:0000175">
    <property type="term" value="F:3'-5'-RNA exonuclease activity"/>
    <property type="evidence" value="ECO:0007669"/>
    <property type="project" value="InterPro"/>
</dbReference>
<dbReference type="Proteomes" id="UP000288805">
    <property type="component" value="Unassembled WGS sequence"/>
</dbReference>
<protein>
    <submittedName>
        <fullName evidence="2">Protein RRP6-like 2</fullName>
    </submittedName>
</protein>
<feature type="region of interest" description="Disordered" evidence="1">
    <location>
        <begin position="62"/>
        <end position="135"/>
    </location>
</feature>
<accession>A0A438HZH2</accession>
<dbReference type="AlphaFoldDB" id="A0A438HZH2"/>
<feature type="compositionally biased region" description="Polar residues" evidence="1">
    <location>
        <begin position="261"/>
        <end position="272"/>
    </location>
</feature>
<dbReference type="PANTHER" id="PTHR12124:SF47">
    <property type="entry name" value="EXOSOME COMPONENT 10"/>
    <property type="match status" value="1"/>
</dbReference>
<feature type="compositionally biased region" description="Basic and acidic residues" evidence="1">
    <location>
        <begin position="337"/>
        <end position="361"/>
    </location>
</feature>
<feature type="region of interest" description="Disordered" evidence="1">
    <location>
        <begin position="231"/>
        <end position="408"/>
    </location>
</feature>
<organism evidence="2 3">
    <name type="scientific">Vitis vinifera</name>
    <name type="common">Grape</name>
    <dbReference type="NCBI Taxonomy" id="29760"/>
    <lineage>
        <taxon>Eukaryota</taxon>
        <taxon>Viridiplantae</taxon>
        <taxon>Streptophyta</taxon>
        <taxon>Embryophyta</taxon>
        <taxon>Tracheophyta</taxon>
        <taxon>Spermatophyta</taxon>
        <taxon>Magnoliopsida</taxon>
        <taxon>eudicotyledons</taxon>
        <taxon>Gunneridae</taxon>
        <taxon>Pentapetalae</taxon>
        <taxon>rosids</taxon>
        <taxon>Vitales</taxon>
        <taxon>Vitaceae</taxon>
        <taxon>Viteae</taxon>
        <taxon>Vitis</taxon>
    </lineage>
</organism>
<evidence type="ECO:0000313" key="3">
    <source>
        <dbReference type="Proteomes" id="UP000288805"/>
    </source>
</evidence>
<feature type="compositionally biased region" description="Polar residues" evidence="1">
    <location>
        <begin position="111"/>
        <end position="130"/>
    </location>
</feature>
<dbReference type="PANTHER" id="PTHR12124">
    <property type="entry name" value="POLYMYOSITIS/SCLERODERMA AUTOANTIGEN-RELATED"/>
    <property type="match status" value="1"/>
</dbReference>
<evidence type="ECO:0000256" key="1">
    <source>
        <dbReference type="SAM" id="MobiDB-lite"/>
    </source>
</evidence>
<name>A0A438HZH2_VITVI</name>
<feature type="region of interest" description="Disordered" evidence="1">
    <location>
        <begin position="146"/>
        <end position="165"/>
    </location>
</feature>
<sequence length="408" mass="44391">MYHVILKCSAASEDNTVDTTGFEALPSESPTSIRAADARAESFDTDNVINGGKTDKLQTFVSAKEYHMEPGSTIDGPGSKGQGGSSEPPGESKEVKDEKDSFIPEVARETPASSGQSRDTDTHTSVSQSEKVTEVTVQLLKKPNRAFGSLLGNSASKRKLNSDPKVCNSDWVSLAQPVKMQDWVEECPLDGKEDIKLEQIKSSVNLPFHSFSGGNREELSKLDTEEHTKVLETQGSEEPLAVPASRNDLEEIIMFEENSGSDESVNGNSGAANEQLEGKEDNPKGSGLEMDEGNEPMSLTDLSSGFQKCSQSLNETRKARRVEKSQESNGLLQVKPFDYEAARKQVRFGEDPEESRGKEGRGGLVDSVSKKRSLGKGRVQGEDETGDYAQGRRRQAFPATGNRSVTFR</sequence>
<comment type="caution">
    <text evidence="2">The sequence shown here is derived from an EMBL/GenBank/DDBJ whole genome shotgun (WGS) entry which is preliminary data.</text>
</comment>